<protein>
    <submittedName>
        <fullName evidence="2">Uncharacterized protein LOC107410035</fullName>
    </submittedName>
</protein>
<name>A0ABM3IBL4_ZIZJJ</name>
<dbReference type="Proteomes" id="UP001652623">
    <property type="component" value="Chromosome 10"/>
</dbReference>
<evidence type="ECO:0000313" key="2">
    <source>
        <dbReference type="RefSeq" id="XP_048325101.2"/>
    </source>
</evidence>
<dbReference type="PANTHER" id="PTHR37212">
    <property type="entry name" value="ACTIN PROTEIN 2/3 COMPLEX SUBUNIT-LIKE PROTEIN"/>
    <property type="match status" value="1"/>
</dbReference>
<dbReference type="RefSeq" id="XP_048325101.2">
    <property type="nucleotide sequence ID" value="XM_048469144.2"/>
</dbReference>
<organism evidence="1 2">
    <name type="scientific">Ziziphus jujuba</name>
    <name type="common">Chinese jujube</name>
    <name type="synonym">Ziziphus sativa</name>
    <dbReference type="NCBI Taxonomy" id="326968"/>
    <lineage>
        <taxon>Eukaryota</taxon>
        <taxon>Viridiplantae</taxon>
        <taxon>Streptophyta</taxon>
        <taxon>Embryophyta</taxon>
        <taxon>Tracheophyta</taxon>
        <taxon>Spermatophyta</taxon>
        <taxon>Magnoliopsida</taxon>
        <taxon>eudicotyledons</taxon>
        <taxon>Gunneridae</taxon>
        <taxon>Pentapetalae</taxon>
        <taxon>rosids</taxon>
        <taxon>fabids</taxon>
        <taxon>Rosales</taxon>
        <taxon>Rhamnaceae</taxon>
        <taxon>Paliureae</taxon>
        <taxon>Ziziphus</taxon>
    </lineage>
</organism>
<accession>A0ABM3IBL4</accession>
<evidence type="ECO:0000313" key="1">
    <source>
        <dbReference type="Proteomes" id="UP001652623"/>
    </source>
</evidence>
<sequence length="454" mass="51654">MDDRLDFEIEDPLLTSPVVAKKRKKVIGLDDLLTDFYKEKNKLVEKEAKKAKALKNYHSDEEEDIKEASLSKLVDECQNQITEIDADEDSFVWGMQVFGDQKSPPPLVCPELKSCGLLQSFMSNKLNSLVELSTENGNSFLEGLLVDGWLSKLAFTCGHVEESVLIWTFNLMLYSPKEELRISACDFWCAILSSKEEDDLQPVKITWIPSYAELKGALEVYGFLFNFLPHPDATLTDSGREGPAQNIRAWIKFVTVSCHVRSKLSMFSTSDAAELVEVIICLFLDRKLQGLMLLLYDCMQSVINYFKDKEWKACCEEIAKSVACRVPKDLNCLRIVECISGVDTRSKQLRSAVAYQILLSCFDYKVADEEILRLLISINVKEKGCDLVKMYIYLVLTENWLCSNELLADKPVLNEMWNLYLRNCSCLIASTDLRPFASKVRNKASYFLQGSIQT</sequence>
<gene>
    <name evidence="2" type="primary">LOC107410035</name>
</gene>
<keyword evidence="1" id="KW-1185">Reference proteome</keyword>
<dbReference type="PANTHER" id="PTHR37212:SF2">
    <property type="entry name" value="ACTIN PROTEIN 2_3 COMPLEX SUBUNIT-LIKE PROTEIN"/>
    <property type="match status" value="1"/>
</dbReference>
<dbReference type="GeneID" id="107410035"/>
<reference evidence="2" key="1">
    <citation type="submission" date="2025-08" db="UniProtKB">
        <authorList>
            <consortium name="RefSeq"/>
        </authorList>
    </citation>
    <scope>IDENTIFICATION</scope>
    <source>
        <tissue evidence="2">Seedling</tissue>
    </source>
</reference>
<proteinExistence type="predicted"/>